<evidence type="ECO:0000313" key="2">
    <source>
        <dbReference type="Proteomes" id="UP000275267"/>
    </source>
</evidence>
<name>A0A3L6Q812_PANMI</name>
<sequence length="125" mass="14270">MEVEDPWNTIVYSSSIPVPTSIKQLLVKQVLKSEGTSESNPTHIHNSRGRAALLERGGRYKGLVWSVDMEIGESIVVWHMATDMYLYWYKEQAKDHPEYLQAHAEVIKAVEALSNYMLFLLAVHP</sequence>
<dbReference type="OrthoDB" id="689265at2759"/>
<reference evidence="2" key="1">
    <citation type="journal article" date="2019" name="Nat. Commun.">
        <title>The genome of broomcorn millet.</title>
        <authorList>
            <person name="Zou C."/>
            <person name="Miki D."/>
            <person name="Li D."/>
            <person name="Tang Q."/>
            <person name="Xiao L."/>
            <person name="Rajput S."/>
            <person name="Deng P."/>
            <person name="Jia W."/>
            <person name="Huang R."/>
            <person name="Zhang M."/>
            <person name="Sun Y."/>
            <person name="Hu J."/>
            <person name="Fu X."/>
            <person name="Schnable P.S."/>
            <person name="Li F."/>
            <person name="Zhang H."/>
            <person name="Feng B."/>
            <person name="Zhu X."/>
            <person name="Liu R."/>
            <person name="Schnable J.C."/>
            <person name="Zhu J.-K."/>
            <person name="Zhang H."/>
        </authorList>
    </citation>
    <scope>NUCLEOTIDE SEQUENCE [LARGE SCALE GENOMIC DNA]</scope>
</reference>
<dbReference type="Proteomes" id="UP000275267">
    <property type="component" value="Unassembled WGS sequence"/>
</dbReference>
<dbReference type="AlphaFoldDB" id="A0A3L6Q812"/>
<keyword evidence="2" id="KW-1185">Reference proteome</keyword>
<dbReference type="STRING" id="4540.A0A3L6Q812"/>
<comment type="caution">
    <text evidence="1">The sequence shown here is derived from an EMBL/GenBank/DDBJ whole genome shotgun (WGS) entry which is preliminary data.</text>
</comment>
<accession>A0A3L6Q812</accession>
<dbReference type="EMBL" id="PQIB02000013">
    <property type="protein sequence ID" value="RLM74742.1"/>
    <property type="molecule type" value="Genomic_DNA"/>
</dbReference>
<evidence type="ECO:0000313" key="1">
    <source>
        <dbReference type="EMBL" id="RLM74742.1"/>
    </source>
</evidence>
<gene>
    <name evidence="1" type="ORF">C2845_PM15G00930</name>
</gene>
<protein>
    <submittedName>
        <fullName evidence="1">Uncharacterized protein</fullName>
    </submittedName>
</protein>
<organism evidence="1 2">
    <name type="scientific">Panicum miliaceum</name>
    <name type="common">Proso millet</name>
    <name type="synonym">Broomcorn millet</name>
    <dbReference type="NCBI Taxonomy" id="4540"/>
    <lineage>
        <taxon>Eukaryota</taxon>
        <taxon>Viridiplantae</taxon>
        <taxon>Streptophyta</taxon>
        <taxon>Embryophyta</taxon>
        <taxon>Tracheophyta</taxon>
        <taxon>Spermatophyta</taxon>
        <taxon>Magnoliopsida</taxon>
        <taxon>Liliopsida</taxon>
        <taxon>Poales</taxon>
        <taxon>Poaceae</taxon>
        <taxon>PACMAD clade</taxon>
        <taxon>Panicoideae</taxon>
        <taxon>Panicodae</taxon>
        <taxon>Paniceae</taxon>
        <taxon>Panicinae</taxon>
        <taxon>Panicum</taxon>
        <taxon>Panicum sect. Panicum</taxon>
    </lineage>
</organism>
<proteinExistence type="predicted"/>